<comment type="catalytic activity">
    <reaction evidence="6">
        <text>Endohydrolysis of (1-&gt;4)-alpha-D-glucosidic linkages in polysaccharides containing three or more (1-&gt;4)-alpha-linked D-glucose units.</text>
        <dbReference type="EC" id="3.2.1.1"/>
    </reaction>
</comment>
<organism evidence="8 9">
    <name type="scientific">Halalkalibacter suaedae</name>
    <dbReference type="NCBI Taxonomy" id="2822140"/>
    <lineage>
        <taxon>Bacteria</taxon>
        <taxon>Bacillati</taxon>
        <taxon>Bacillota</taxon>
        <taxon>Bacilli</taxon>
        <taxon>Bacillales</taxon>
        <taxon>Bacillaceae</taxon>
        <taxon>Halalkalibacter</taxon>
    </lineage>
</organism>
<dbReference type="GO" id="GO:0009313">
    <property type="term" value="P:oligosaccharide catabolic process"/>
    <property type="evidence" value="ECO:0007669"/>
    <property type="project" value="TreeGrafter"/>
</dbReference>
<sequence>MEKKWWKEAIAYQIYPRSFMDSNGDGIGDIQGIISKLDYLKNLGIDVIWICPIYSSPNDDNGYDISDYKGIMEDFGTMADFDLLLEEVHQRGMKLILDLVINHTSDEHPWFIESRASKDNPYRDYYIWDPGKNGKEPNNWESIFGGSAWEYDEETAEYFMHVFSRKQPDLNWENPAVRADLYEMINWWLDKGIDGFRVDAISHIKKVPGFPDMPNPDKKKYVPSFEGHMNREGIHVFLEELKRETFDKYDIMTVGEANGVKLEQAEDWVGEKDGCFNMIFQFEHLDLWGKSAEGGLDLAALKETFTKWQEGLDGMGWNALFLENHDQPRSVSTWGNSEEYRDASAKALATMYFLMQGTPFIYQGQEIGMTNVQFDSIEDYNDVAIKNLYRNELEEGKTHEEVMAVIWKNGRDNSRTPMQWNTEANAGFTTGTPWLKTNPNYTDINVEESMADPDSIYHYYKKMIKLRKENPVLVYGSYELILENHEKVYAYTRTDGNEKMLIIANLFAEETEITVPAFVENSELLLNNYQVDEVESASEWTLKPFEARVYKVK</sequence>
<dbReference type="SUPFAM" id="SSF51011">
    <property type="entry name" value="Glycosyl hydrolase domain"/>
    <property type="match status" value="1"/>
</dbReference>
<dbReference type="Gene3D" id="3.90.400.10">
    <property type="entry name" value="Oligo-1,6-glucosidase, Domain 2"/>
    <property type="match status" value="1"/>
</dbReference>
<comment type="similarity">
    <text evidence="2 5">Belongs to the glycosyl hydrolase 13 family.</text>
</comment>
<keyword evidence="9" id="KW-1185">Reference proteome</keyword>
<evidence type="ECO:0000256" key="3">
    <source>
        <dbReference type="ARBA" id="ARBA00022801"/>
    </source>
</evidence>
<evidence type="ECO:0000313" key="8">
    <source>
        <dbReference type="EMBL" id="MBP3950024.1"/>
    </source>
</evidence>
<dbReference type="GO" id="GO:0004556">
    <property type="term" value="F:alpha-amylase activity"/>
    <property type="evidence" value="ECO:0007669"/>
    <property type="project" value="UniProtKB-UniRule"/>
</dbReference>
<comment type="caution">
    <text evidence="8">The sequence shown here is derived from an EMBL/GenBank/DDBJ whole genome shotgun (WGS) entry which is preliminary data.</text>
</comment>
<dbReference type="SUPFAM" id="SSF51445">
    <property type="entry name" value="(Trans)glycosidases"/>
    <property type="match status" value="1"/>
</dbReference>
<dbReference type="PRINTS" id="PR00110">
    <property type="entry name" value="ALPHAAMYLASE"/>
</dbReference>
<accession>A0A941ASU9</accession>
<name>A0A941ASU9_9BACI</name>
<dbReference type="Gene3D" id="3.20.20.80">
    <property type="entry name" value="Glycosidases"/>
    <property type="match status" value="2"/>
</dbReference>
<dbReference type="SMART" id="SM00642">
    <property type="entry name" value="Aamy"/>
    <property type="match status" value="1"/>
</dbReference>
<evidence type="ECO:0000256" key="6">
    <source>
        <dbReference type="RuleBase" id="RU361134"/>
    </source>
</evidence>
<dbReference type="InterPro" id="IPR017853">
    <property type="entry name" value="GH"/>
</dbReference>
<dbReference type="GO" id="GO:0005737">
    <property type="term" value="C:cytoplasm"/>
    <property type="evidence" value="ECO:0007669"/>
    <property type="project" value="UniProtKB-SubCell"/>
</dbReference>
<protein>
    <recommendedName>
        <fullName evidence="6">Alpha-amylase</fullName>
        <ecNumber evidence="6">3.2.1.1</ecNumber>
    </recommendedName>
</protein>
<feature type="domain" description="Glycosyl hydrolase family 13 catalytic" evidence="7">
    <location>
        <begin position="13"/>
        <end position="415"/>
    </location>
</feature>
<dbReference type="EMBL" id="JAGKSQ010000001">
    <property type="protein sequence ID" value="MBP3950024.1"/>
    <property type="molecule type" value="Genomic_DNA"/>
</dbReference>
<dbReference type="InterPro" id="IPR006047">
    <property type="entry name" value="GH13_cat_dom"/>
</dbReference>
<dbReference type="Pfam" id="PF00128">
    <property type="entry name" value="Alpha-amylase"/>
    <property type="match status" value="1"/>
</dbReference>
<dbReference type="PANTHER" id="PTHR10357:SF178">
    <property type="entry name" value="OLIGO-1,6-GLUCOSIDASE 3-RELATED"/>
    <property type="match status" value="1"/>
</dbReference>
<reference evidence="8" key="1">
    <citation type="submission" date="2021-03" db="EMBL/GenBank/DDBJ databases">
        <title>Bacillus suaedae sp. nov., isolated from Suaeda aralocaspica.</title>
        <authorList>
            <person name="Lei R.F.R."/>
        </authorList>
    </citation>
    <scope>NUCLEOTIDE SEQUENCE</scope>
    <source>
        <strain evidence="8">YZJH907-2</strain>
    </source>
</reference>
<dbReference type="PANTHER" id="PTHR10357">
    <property type="entry name" value="ALPHA-AMYLASE FAMILY MEMBER"/>
    <property type="match status" value="1"/>
</dbReference>
<dbReference type="InterPro" id="IPR013780">
    <property type="entry name" value="Glyco_hydro_b"/>
</dbReference>
<evidence type="ECO:0000256" key="5">
    <source>
        <dbReference type="RuleBase" id="RU003615"/>
    </source>
</evidence>
<keyword evidence="4 6" id="KW-0326">Glycosidase</keyword>
<dbReference type="InterPro" id="IPR032091">
    <property type="entry name" value="Malt_amylase-like_C"/>
</dbReference>
<gene>
    <name evidence="8" type="ORF">J7W16_02685</name>
</gene>
<dbReference type="Gene3D" id="2.60.40.1180">
    <property type="entry name" value="Golgi alpha-mannosidase II"/>
    <property type="match status" value="1"/>
</dbReference>
<proteinExistence type="inferred from homology"/>
<evidence type="ECO:0000259" key="7">
    <source>
        <dbReference type="SMART" id="SM00642"/>
    </source>
</evidence>
<dbReference type="FunFam" id="2.60.40.1180:FF:000007">
    <property type="entry name" value="Sucrose isomerase"/>
    <property type="match status" value="1"/>
</dbReference>
<dbReference type="GO" id="GO:0043169">
    <property type="term" value="F:cation binding"/>
    <property type="evidence" value="ECO:0007669"/>
    <property type="project" value="InterPro"/>
</dbReference>
<dbReference type="AlphaFoldDB" id="A0A941ASU9"/>
<dbReference type="EC" id="3.2.1.1" evidence="6"/>
<dbReference type="FunFam" id="3.90.400.10:FF:000002">
    <property type="entry name" value="Sucrose isomerase"/>
    <property type="match status" value="1"/>
</dbReference>
<comment type="subcellular location">
    <subcellularLocation>
        <location evidence="1">Cytoplasm</location>
    </subcellularLocation>
</comment>
<dbReference type="FunFam" id="3.20.20.80:FF:000064">
    <property type="entry name" value="Oligo-1,6-glucosidase"/>
    <property type="match status" value="2"/>
</dbReference>
<evidence type="ECO:0000256" key="1">
    <source>
        <dbReference type="ARBA" id="ARBA00004496"/>
    </source>
</evidence>
<keyword evidence="6" id="KW-0119">Carbohydrate metabolism</keyword>
<dbReference type="RefSeq" id="WP_210595621.1">
    <property type="nucleotide sequence ID" value="NZ_JAGKSQ010000001.1"/>
</dbReference>
<evidence type="ECO:0000256" key="4">
    <source>
        <dbReference type="ARBA" id="ARBA00023295"/>
    </source>
</evidence>
<dbReference type="Proteomes" id="UP000678228">
    <property type="component" value="Unassembled WGS sequence"/>
</dbReference>
<dbReference type="InterPro" id="IPR006046">
    <property type="entry name" value="Alpha_amylase"/>
</dbReference>
<dbReference type="InterPro" id="IPR045857">
    <property type="entry name" value="O16G_dom_2"/>
</dbReference>
<evidence type="ECO:0000256" key="2">
    <source>
        <dbReference type="ARBA" id="ARBA00008061"/>
    </source>
</evidence>
<dbReference type="Pfam" id="PF16657">
    <property type="entry name" value="Malt_amylase_C"/>
    <property type="match status" value="1"/>
</dbReference>
<dbReference type="CDD" id="cd11333">
    <property type="entry name" value="AmyAc_SI_OligoGlu_DGase"/>
    <property type="match status" value="1"/>
</dbReference>
<evidence type="ECO:0000313" key="9">
    <source>
        <dbReference type="Proteomes" id="UP000678228"/>
    </source>
</evidence>
<dbReference type="NCBIfam" id="NF008183">
    <property type="entry name" value="PRK10933.1"/>
    <property type="match status" value="1"/>
</dbReference>
<keyword evidence="3 6" id="KW-0378">Hydrolase</keyword>